<dbReference type="Pfam" id="PF09586">
    <property type="entry name" value="YfhO"/>
    <property type="match status" value="1"/>
</dbReference>
<feature type="transmembrane region" description="Helical" evidence="2">
    <location>
        <begin position="113"/>
        <end position="135"/>
    </location>
</feature>
<feature type="transmembrane region" description="Helical" evidence="2">
    <location>
        <begin position="375"/>
        <end position="392"/>
    </location>
</feature>
<feature type="transmembrane region" description="Helical" evidence="2">
    <location>
        <begin position="340"/>
        <end position="355"/>
    </location>
</feature>
<protein>
    <submittedName>
        <fullName evidence="3">YfhO family protein</fullName>
    </submittedName>
</protein>
<feature type="transmembrane region" description="Helical" evidence="2">
    <location>
        <begin position="258"/>
        <end position="279"/>
    </location>
</feature>
<sequence length="941" mass="98020">MPPAAETEPSPSRPRLRAAAGAALLTGLLFCLAGRLAGSHPLGSRTRNIVDLGQQYLPYHVHWRKLLLGETPGDLFLNWTSGFGSNFLGDFGTYLSSPFALLVVLFPADRPELALYVITAAKIAGAGAAMAALLLTLRRGPWPVAAVLGTAYALSGWTFNYGASVPMWLDGLLAFPLLCLVGEWARQGRRPVLGPLVVALAWFANFYTAYMATIGAALVLAVRLLTEDGGAAERPGEDPATRAASAERRPRLMGLVRAVRTVLIGIGLAAPLVVVIFLGTKVADPTPPTAFAPAPWTDVLARLLPATASVATPALFIGTPALALALTLPFNRDVPARERVGWSAAIVLVALSLQWEPTHLLWHAGASPNGIPYRQTFVLCGLLLVAAWLSTARGLPRPAALLGGGALLAGAALAARGSADIDRWTYPAVTASAALAVLAAGAALRAGRRPGGRLLPALAVGLLLAAQAGETLVTGKRIEEQQLSKVSWAPRIGPWHTDMARAVAAEDSWPRHRTDPGEVPGGNDVLIVGGEGADYYSSLTAATYSRTLAGLGFGYYAKGRHPVSLDNPVTDAIFSIGTRMRSTPSAPLDPDRLPEARITVTDTPVPPLVTVHPRTPGPARAGAADSAFTRQELLLGHTVYDVPDAPLRTTAPDGSTTLTARCPAGSRVWFWAPEYRGTAALADAQPVGFAGKQPSVLAPMQQLGTTPATGAVRIDLRPKSQAGPRTPAGTEPEAGPRSKSQAGPGTPAGTEPEARPRSKSQAGPRTPAGTEPEARPQPKPRAGSPSAPKGGPRPKLPEHPIGCLVPERLDAAVRQLTATGATDVRTTGHTVTAELPPGSTGTAVLAVPRISGWRCAAGDAPLVPAHSRNGLLAVPLDGRATSVTCSFRPPGLRLGGATGAVALAALLATALLHRRRTRAPEGRQEFTPREPEPRPAEKSAA</sequence>
<reference evidence="3 4" key="1">
    <citation type="submission" date="2024-09" db="EMBL/GenBank/DDBJ databases">
        <authorList>
            <person name="Sun Q."/>
            <person name="Mori K."/>
        </authorList>
    </citation>
    <scope>NUCLEOTIDE SEQUENCE [LARGE SCALE GENOMIC DNA]</scope>
    <source>
        <strain evidence="3 4">JCM 4414</strain>
    </source>
</reference>
<dbReference type="PANTHER" id="PTHR38454">
    <property type="entry name" value="INTEGRAL MEMBRANE PROTEIN-RELATED"/>
    <property type="match status" value="1"/>
</dbReference>
<feature type="transmembrane region" description="Helical" evidence="2">
    <location>
        <begin position="399"/>
        <end position="418"/>
    </location>
</feature>
<dbReference type="Proteomes" id="UP001589716">
    <property type="component" value="Unassembled WGS sequence"/>
</dbReference>
<dbReference type="RefSeq" id="WP_345485089.1">
    <property type="nucleotide sequence ID" value="NZ_BAAAWU010000001.1"/>
</dbReference>
<feature type="transmembrane region" description="Helical" evidence="2">
    <location>
        <begin position="87"/>
        <end position="106"/>
    </location>
</feature>
<feature type="transmembrane region" description="Helical" evidence="2">
    <location>
        <begin position="141"/>
        <end position="160"/>
    </location>
</feature>
<proteinExistence type="predicted"/>
<keyword evidence="2" id="KW-0812">Transmembrane</keyword>
<name>A0ABV5QWC5_9ACTN</name>
<feature type="transmembrane region" description="Helical" evidence="2">
    <location>
        <begin position="451"/>
        <end position="469"/>
    </location>
</feature>
<feature type="region of interest" description="Disordered" evidence="1">
    <location>
        <begin position="914"/>
        <end position="941"/>
    </location>
</feature>
<organism evidence="3 4">
    <name type="scientific">Streptomyces roseoviridis</name>
    <dbReference type="NCBI Taxonomy" id="67361"/>
    <lineage>
        <taxon>Bacteria</taxon>
        <taxon>Bacillati</taxon>
        <taxon>Actinomycetota</taxon>
        <taxon>Actinomycetes</taxon>
        <taxon>Kitasatosporales</taxon>
        <taxon>Streptomycetaceae</taxon>
        <taxon>Streptomyces</taxon>
    </lineage>
</organism>
<dbReference type="InterPro" id="IPR018580">
    <property type="entry name" value="Uncharacterised_YfhO"/>
</dbReference>
<gene>
    <name evidence="3" type="ORF">ACFFTP_26985</name>
</gene>
<feature type="transmembrane region" description="Helical" evidence="2">
    <location>
        <begin position="197"/>
        <end position="225"/>
    </location>
</feature>
<keyword evidence="2" id="KW-1133">Transmembrane helix</keyword>
<dbReference type="EMBL" id="JBHMCT010000019">
    <property type="protein sequence ID" value="MFB9557817.1"/>
    <property type="molecule type" value="Genomic_DNA"/>
</dbReference>
<evidence type="ECO:0000313" key="3">
    <source>
        <dbReference type="EMBL" id="MFB9557817.1"/>
    </source>
</evidence>
<keyword evidence="4" id="KW-1185">Reference proteome</keyword>
<dbReference type="PANTHER" id="PTHR38454:SF1">
    <property type="entry name" value="INTEGRAL MEMBRANE PROTEIN"/>
    <property type="match status" value="1"/>
</dbReference>
<feature type="compositionally biased region" description="Basic and acidic residues" evidence="1">
    <location>
        <begin position="918"/>
        <end position="941"/>
    </location>
</feature>
<evidence type="ECO:0000256" key="2">
    <source>
        <dbReference type="SAM" id="Phobius"/>
    </source>
</evidence>
<feature type="region of interest" description="Disordered" evidence="1">
    <location>
        <begin position="708"/>
        <end position="801"/>
    </location>
</feature>
<comment type="caution">
    <text evidence="3">The sequence shown here is derived from an EMBL/GenBank/DDBJ whole genome shotgun (WGS) entry which is preliminary data.</text>
</comment>
<accession>A0ABV5QWC5</accession>
<feature type="transmembrane region" description="Helical" evidence="2">
    <location>
        <begin position="894"/>
        <end position="913"/>
    </location>
</feature>
<evidence type="ECO:0000256" key="1">
    <source>
        <dbReference type="SAM" id="MobiDB-lite"/>
    </source>
</evidence>
<feature type="transmembrane region" description="Helical" evidence="2">
    <location>
        <begin position="299"/>
        <end position="328"/>
    </location>
</feature>
<keyword evidence="2" id="KW-0472">Membrane</keyword>
<feature type="transmembrane region" description="Helical" evidence="2">
    <location>
        <begin position="424"/>
        <end position="444"/>
    </location>
</feature>
<evidence type="ECO:0000313" key="4">
    <source>
        <dbReference type="Proteomes" id="UP001589716"/>
    </source>
</evidence>